<dbReference type="PATRIC" id="fig|157733.3.peg.2713"/>
<dbReference type="EMBL" id="LELK01000001">
    <property type="protein sequence ID" value="KMM38207.1"/>
    <property type="molecule type" value="Genomic_DNA"/>
</dbReference>
<keyword evidence="2" id="KW-0255">Endonuclease</keyword>
<dbReference type="InterPro" id="IPR003615">
    <property type="entry name" value="HNH_nuc"/>
</dbReference>
<keyword evidence="2" id="KW-0378">Hydrolase</keyword>
<protein>
    <submittedName>
        <fullName evidence="2">Restriction endonuclease</fullName>
    </submittedName>
</protein>
<keyword evidence="3" id="KW-1185">Reference proteome</keyword>
<evidence type="ECO:0000313" key="3">
    <source>
        <dbReference type="Proteomes" id="UP000035996"/>
    </source>
</evidence>
<sequence length="317" mass="37028">MNCFIVMQGDTYQEEKDACVIWSPKEDKSGNEPHSWKRLKEVHAGDQLFHYVRGNIVAVSIAKKDCKEAHKPSTLLNHHKTTNGYLVQLEYYELDIPVNVKEQFQEIYPLLPLKYAPFQNDANGNPGYLYPCNEELAIKLLELISESNFYRVDEEQLELTIDEVRKIERNTLVPFITEIESEAKTKIRWGEQKFRKDLMPLWEDKCAICAINLPVLLKASRSKPWKDSTNQERLDPYNGLLLCSNHDALYNEGLIAFDGQGRLHISSVISEEDHEMYRLMPRAKIRIHPENKVYFKWHKRNVFASDIVNELHSYDSE</sequence>
<name>A0A0J6FV28_9BACL</name>
<dbReference type="GO" id="GO:0004519">
    <property type="term" value="F:endonuclease activity"/>
    <property type="evidence" value="ECO:0007669"/>
    <property type="project" value="UniProtKB-KW"/>
</dbReference>
<feature type="domain" description="HNH nuclease" evidence="1">
    <location>
        <begin position="206"/>
        <end position="258"/>
    </location>
</feature>
<dbReference type="STRING" id="157733.AB986_02505"/>
<accession>A0A0J6FV28</accession>
<dbReference type="OrthoDB" id="5678128at2"/>
<evidence type="ECO:0000313" key="2">
    <source>
        <dbReference type="EMBL" id="KMM38207.1"/>
    </source>
</evidence>
<comment type="caution">
    <text evidence="2">The sequence shown here is derived from an EMBL/GenBank/DDBJ whole genome shotgun (WGS) entry which is preliminary data.</text>
</comment>
<dbReference type="Pfam" id="PF13391">
    <property type="entry name" value="HNH_2"/>
    <property type="match status" value="1"/>
</dbReference>
<dbReference type="Proteomes" id="UP000035996">
    <property type="component" value="Unassembled WGS sequence"/>
</dbReference>
<reference evidence="2" key="1">
    <citation type="submission" date="2015-06" db="EMBL/GenBank/DDBJ databases">
        <authorList>
            <person name="Liu B."/>
            <person name="Wang J."/>
            <person name="Zhu Y."/>
            <person name="Liu G."/>
            <person name="Chen Q."/>
            <person name="Zheng C."/>
            <person name="Che J."/>
            <person name="Ge C."/>
            <person name="Shi H."/>
            <person name="Pan Z."/>
            <person name="Liu X."/>
        </authorList>
    </citation>
    <scope>NUCLEOTIDE SEQUENCE [LARGE SCALE GENOMIC DNA]</scope>
    <source>
        <strain evidence="2">DSM 16346</strain>
    </source>
</reference>
<proteinExistence type="predicted"/>
<organism evidence="2 3">
    <name type="scientific">Guptibacillus hwajinpoensis</name>
    <dbReference type="NCBI Taxonomy" id="208199"/>
    <lineage>
        <taxon>Bacteria</taxon>
        <taxon>Bacillati</taxon>
        <taxon>Bacillota</taxon>
        <taxon>Bacilli</taxon>
        <taxon>Bacillales</taxon>
        <taxon>Guptibacillaceae</taxon>
        <taxon>Guptibacillus</taxon>
    </lineage>
</organism>
<evidence type="ECO:0000259" key="1">
    <source>
        <dbReference type="Pfam" id="PF13391"/>
    </source>
</evidence>
<dbReference type="AlphaFoldDB" id="A0A0J6FV28"/>
<gene>
    <name evidence="2" type="ORF">AB986_02505</name>
</gene>
<keyword evidence="2" id="KW-0540">Nuclease</keyword>
<dbReference type="RefSeq" id="WP_048309290.1">
    <property type="nucleotide sequence ID" value="NZ_CP119526.1"/>
</dbReference>